<evidence type="ECO:0000313" key="7">
    <source>
        <dbReference type="Proteomes" id="UP000799640"/>
    </source>
</evidence>
<dbReference type="Gene3D" id="1.20.58.200">
    <property type="entry name" value="Translin, domain 2"/>
    <property type="match status" value="1"/>
</dbReference>
<comment type="subcellular location">
    <subcellularLocation>
        <location evidence="2">Cytoplasm</location>
    </subcellularLocation>
    <subcellularLocation>
        <location evidence="1">Nucleus</location>
    </subcellularLocation>
</comment>
<evidence type="ECO:0000256" key="2">
    <source>
        <dbReference type="ARBA" id="ARBA00004496"/>
    </source>
</evidence>
<dbReference type="CDD" id="cd14820">
    <property type="entry name" value="TRAX"/>
    <property type="match status" value="1"/>
</dbReference>
<evidence type="ECO:0000256" key="4">
    <source>
        <dbReference type="ARBA" id="ARBA00022490"/>
    </source>
</evidence>
<dbReference type="Pfam" id="PF01997">
    <property type="entry name" value="Translin"/>
    <property type="match status" value="1"/>
</dbReference>
<dbReference type="GO" id="GO:0043565">
    <property type="term" value="F:sequence-specific DNA binding"/>
    <property type="evidence" value="ECO:0007669"/>
    <property type="project" value="InterPro"/>
</dbReference>
<dbReference type="OrthoDB" id="31005at2759"/>
<dbReference type="AlphaFoldDB" id="A0A6G1I454"/>
<keyword evidence="5" id="KW-0539">Nucleus</keyword>
<evidence type="ECO:0000313" key="6">
    <source>
        <dbReference type="EMBL" id="KAF2402906.1"/>
    </source>
</evidence>
<dbReference type="Proteomes" id="UP000799640">
    <property type="component" value="Unassembled WGS sequence"/>
</dbReference>
<protein>
    <submittedName>
        <fullName evidence="6">Translin</fullName>
    </submittedName>
</protein>
<evidence type="ECO:0000256" key="5">
    <source>
        <dbReference type="ARBA" id="ARBA00023242"/>
    </source>
</evidence>
<accession>A0A6G1I454</accession>
<name>A0A6G1I454_9PEZI</name>
<dbReference type="GO" id="GO:0005737">
    <property type="term" value="C:cytoplasm"/>
    <property type="evidence" value="ECO:0007669"/>
    <property type="project" value="UniProtKB-SubCell"/>
</dbReference>
<dbReference type="PANTHER" id="PTHR10741">
    <property type="entry name" value="TRANSLIN AND TRANSLIN ASSOCIATED PROTEIN X"/>
    <property type="match status" value="1"/>
</dbReference>
<reference evidence="6" key="1">
    <citation type="journal article" date="2020" name="Stud. Mycol.">
        <title>101 Dothideomycetes genomes: a test case for predicting lifestyles and emergence of pathogens.</title>
        <authorList>
            <person name="Haridas S."/>
            <person name="Albert R."/>
            <person name="Binder M."/>
            <person name="Bloem J."/>
            <person name="Labutti K."/>
            <person name="Salamov A."/>
            <person name="Andreopoulos B."/>
            <person name="Baker S."/>
            <person name="Barry K."/>
            <person name="Bills G."/>
            <person name="Bluhm B."/>
            <person name="Cannon C."/>
            <person name="Castanera R."/>
            <person name="Culley D."/>
            <person name="Daum C."/>
            <person name="Ezra D."/>
            <person name="Gonzalez J."/>
            <person name="Henrissat B."/>
            <person name="Kuo A."/>
            <person name="Liang C."/>
            <person name="Lipzen A."/>
            <person name="Lutzoni F."/>
            <person name="Magnuson J."/>
            <person name="Mondo S."/>
            <person name="Nolan M."/>
            <person name="Ohm R."/>
            <person name="Pangilinan J."/>
            <person name="Park H.-J."/>
            <person name="Ramirez L."/>
            <person name="Alfaro M."/>
            <person name="Sun H."/>
            <person name="Tritt A."/>
            <person name="Yoshinaga Y."/>
            <person name="Zwiers L.-H."/>
            <person name="Turgeon B."/>
            <person name="Goodwin S."/>
            <person name="Spatafora J."/>
            <person name="Crous P."/>
            <person name="Grigoriev I."/>
        </authorList>
    </citation>
    <scope>NUCLEOTIDE SEQUENCE</scope>
    <source>
        <strain evidence="6">CBS 262.69</strain>
    </source>
</reference>
<dbReference type="SUPFAM" id="SSF74784">
    <property type="entry name" value="Translin"/>
    <property type="match status" value="1"/>
</dbReference>
<dbReference type="InterPro" id="IPR016069">
    <property type="entry name" value="Translin_C"/>
</dbReference>
<comment type="similarity">
    <text evidence="3">Belongs to the translin family.</text>
</comment>
<evidence type="ECO:0000256" key="3">
    <source>
        <dbReference type="ARBA" id="ARBA00005902"/>
    </source>
</evidence>
<keyword evidence="4" id="KW-0963">Cytoplasm</keyword>
<organism evidence="6 7">
    <name type="scientific">Trichodelitschia bisporula</name>
    <dbReference type="NCBI Taxonomy" id="703511"/>
    <lineage>
        <taxon>Eukaryota</taxon>
        <taxon>Fungi</taxon>
        <taxon>Dikarya</taxon>
        <taxon>Ascomycota</taxon>
        <taxon>Pezizomycotina</taxon>
        <taxon>Dothideomycetes</taxon>
        <taxon>Dothideomycetes incertae sedis</taxon>
        <taxon>Phaeotrichales</taxon>
        <taxon>Phaeotrichaceae</taxon>
        <taxon>Trichodelitschia</taxon>
    </lineage>
</organism>
<dbReference type="InterPro" id="IPR016068">
    <property type="entry name" value="Translin_N"/>
</dbReference>
<dbReference type="Gene3D" id="1.20.58.190">
    <property type="entry name" value="Translin, domain 1"/>
    <property type="match status" value="1"/>
</dbReference>
<dbReference type="GO" id="GO:0005634">
    <property type="term" value="C:nucleus"/>
    <property type="evidence" value="ECO:0007669"/>
    <property type="project" value="UniProtKB-SubCell"/>
</dbReference>
<evidence type="ECO:0000256" key="1">
    <source>
        <dbReference type="ARBA" id="ARBA00004123"/>
    </source>
</evidence>
<keyword evidence="7" id="KW-1185">Reference proteome</keyword>
<proteinExistence type="inferred from homology"/>
<dbReference type="InterPro" id="IPR036081">
    <property type="entry name" value="Translin_sf"/>
</dbReference>
<dbReference type="EMBL" id="ML996690">
    <property type="protein sequence ID" value="KAF2402906.1"/>
    <property type="molecule type" value="Genomic_DNA"/>
</dbReference>
<dbReference type="InterPro" id="IPR002848">
    <property type="entry name" value="Translin_fam"/>
</dbReference>
<gene>
    <name evidence="6" type="ORF">EJ06DRAFT_527881</name>
</gene>
<sequence length="270" mass="30842">MTLTGNKRTAEEAFMAQPKTMSPFLPIFETFRSELDEHHDRRERIIKASRDITAASKKIIFSLQRVRTLNDPFPAQVAKDTKKHYDTIRDRYSSISRDLQGINSFRYQFQITPGNQEFVEAITFQHYLSHQMLMTHEEAQKELDKLTGGGERVILTAEDFLLGIFDMTGELMRFAITTMATTGQLPGAEKGPGHHTVLSDLRELRTQLEQVNVHEGGRFKKDFSSKMEVMRTCVEKVEGALYGQVVRGAERPKGWVPDLNGGRREEAEAY</sequence>